<dbReference type="OrthoDB" id="4526656at2759"/>
<keyword evidence="3" id="KW-1185">Reference proteome</keyword>
<accession>A0A1J9R129</accession>
<feature type="compositionally biased region" description="Basic and acidic residues" evidence="1">
    <location>
        <begin position="10"/>
        <end position="30"/>
    </location>
</feature>
<evidence type="ECO:0000313" key="2">
    <source>
        <dbReference type="EMBL" id="OJD26123.1"/>
    </source>
</evidence>
<reference evidence="2 3" key="1">
    <citation type="submission" date="2015-08" db="EMBL/GenBank/DDBJ databases">
        <title>Emmonsia species relationships and genome sequence.</title>
        <authorList>
            <person name="Cuomo C.A."/>
            <person name="Schwartz I.S."/>
            <person name="Kenyon C."/>
            <person name="De Hoog G.S."/>
            <person name="Govender N.P."/>
            <person name="Botha A."/>
            <person name="Moreno L."/>
            <person name="De Vries M."/>
            <person name="Munoz J.F."/>
            <person name="Stielow J.B."/>
        </authorList>
    </citation>
    <scope>NUCLEOTIDE SEQUENCE [LARGE SCALE GENOMIC DNA]</scope>
    <source>
        <strain evidence="2 3">EI222</strain>
    </source>
</reference>
<comment type="caution">
    <text evidence="2">The sequence shown here is derived from an EMBL/GenBank/DDBJ whole genome shotgun (WGS) entry which is preliminary data.</text>
</comment>
<dbReference type="Pfam" id="PF14223">
    <property type="entry name" value="Retrotran_gag_2"/>
    <property type="match status" value="1"/>
</dbReference>
<dbReference type="AlphaFoldDB" id="A0A1J9R129"/>
<feature type="region of interest" description="Disordered" evidence="1">
    <location>
        <begin position="1"/>
        <end position="40"/>
    </location>
</feature>
<dbReference type="EMBL" id="LGTZ01000269">
    <property type="protein sequence ID" value="OJD26123.1"/>
    <property type="molecule type" value="Genomic_DNA"/>
</dbReference>
<name>A0A1J9R129_9EURO</name>
<protein>
    <submittedName>
        <fullName evidence="2">Uncharacterized protein</fullName>
    </submittedName>
</protein>
<evidence type="ECO:0000313" key="3">
    <source>
        <dbReference type="Proteomes" id="UP000242791"/>
    </source>
</evidence>
<gene>
    <name evidence="2" type="ORF">ACJ73_02494</name>
</gene>
<proteinExistence type="predicted"/>
<dbReference type="VEuPathDB" id="FungiDB:ACJ73_02494"/>
<sequence>MSGGRRRDSRGRFLSREPEPEATDSRRDETGTSDVTEGELEDNRFTMMAPTTAPTTDPTTEQFTLPTFKKVEPQKIYPIDVHKLTRTNCRSWKTQVRDFLESQGCWQVMELTYKWRLEDQQRGSGKVICEEGVQSVHDFRDAGKIWGFLMDKYERRTAVDMAIAIQNLTLWKKDPSMTIEASLQQLESLHSELMDVSNGRIVFDGMVILVLFLNGLPKEYDSIKFSIMGNDNLTRPNVLSRLQYQERM</sequence>
<dbReference type="Proteomes" id="UP000242791">
    <property type="component" value="Unassembled WGS sequence"/>
</dbReference>
<organism evidence="2 3">
    <name type="scientific">Blastomyces percursus</name>
    <dbReference type="NCBI Taxonomy" id="1658174"/>
    <lineage>
        <taxon>Eukaryota</taxon>
        <taxon>Fungi</taxon>
        <taxon>Dikarya</taxon>
        <taxon>Ascomycota</taxon>
        <taxon>Pezizomycotina</taxon>
        <taxon>Eurotiomycetes</taxon>
        <taxon>Eurotiomycetidae</taxon>
        <taxon>Onygenales</taxon>
        <taxon>Ajellomycetaceae</taxon>
        <taxon>Blastomyces</taxon>
    </lineage>
</organism>
<evidence type="ECO:0000256" key="1">
    <source>
        <dbReference type="SAM" id="MobiDB-lite"/>
    </source>
</evidence>